<dbReference type="PANTHER" id="PTHR34388:SF1">
    <property type="entry name" value="DNA POLYMERASE III SUBUNIT DELTA"/>
    <property type="match status" value="1"/>
</dbReference>
<comment type="similarity">
    <text evidence="7">Belongs to the DNA polymerase HolA subunit family.</text>
</comment>
<dbReference type="SUPFAM" id="SSF48019">
    <property type="entry name" value="post-AAA+ oligomerization domain-like"/>
    <property type="match status" value="1"/>
</dbReference>
<dbReference type="Pfam" id="PF21694">
    <property type="entry name" value="DNA_pol3_delta_C"/>
    <property type="match status" value="1"/>
</dbReference>
<feature type="domain" description="DNA polymerase III delta N-terminal" evidence="9">
    <location>
        <begin position="4"/>
        <end position="119"/>
    </location>
</feature>
<evidence type="ECO:0000259" key="10">
    <source>
        <dbReference type="Pfam" id="PF21694"/>
    </source>
</evidence>
<dbReference type="InterPro" id="IPR005790">
    <property type="entry name" value="DNA_polIII_delta"/>
</dbReference>
<dbReference type="EC" id="2.7.7.7" evidence="1"/>
<evidence type="ECO:0000256" key="1">
    <source>
        <dbReference type="ARBA" id="ARBA00012417"/>
    </source>
</evidence>
<evidence type="ECO:0000259" key="9">
    <source>
        <dbReference type="Pfam" id="PF06144"/>
    </source>
</evidence>
<dbReference type="AlphaFoldDB" id="A0A2H0YNV8"/>
<evidence type="ECO:0000256" key="5">
    <source>
        <dbReference type="ARBA" id="ARBA00022705"/>
    </source>
</evidence>
<comment type="catalytic activity">
    <reaction evidence="8">
        <text>DNA(n) + a 2'-deoxyribonucleoside 5'-triphosphate = DNA(n+1) + diphosphate</text>
        <dbReference type="Rhea" id="RHEA:22508"/>
        <dbReference type="Rhea" id="RHEA-COMP:17339"/>
        <dbReference type="Rhea" id="RHEA-COMP:17340"/>
        <dbReference type="ChEBI" id="CHEBI:33019"/>
        <dbReference type="ChEBI" id="CHEBI:61560"/>
        <dbReference type="ChEBI" id="CHEBI:173112"/>
        <dbReference type="EC" id="2.7.7.7"/>
    </reaction>
</comment>
<dbReference type="Gene3D" id="1.20.272.10">
    <property type="match status" value="1"/>
</dbReference>
<protein>
    <recommendedName>
        <fullName evidence="2">DNA polymerase III subunit delta</fullName>
        <ecNumber evidence="1">2.7.7.7</ecNumber>
    </recommendedName>
</protein>
<gene>
    <name evidence="11" type="primary">holA</name>
    <name evidence="11" type="ORF">COT33_01915</name>
</gene>
<dbReference type="EMBL" id="PEYD01000037">
    <property type="protein sequence ID" value="PIS39453.1"/>
    <property type="molecule type" value="Genomic_DNA"/>
</dbReference>
<sequence length="314" mass="37281">MIIFLYGQDTYRSKRKLNELVEHYKKIRKAGLNLKYFDFKEDSFNLLKDEIQQVPIFKEKKLLILKNAFSNPEFGEKLLKNLRASESFFRKSDDIILFYEEGKVKKNALFNFLKKNAKSQEFNFLEGEKLKNWAIKEFKNYGAKIQPQALNKLIEFVGQELWQFSEEIKKLVNYKNGEIIREKDVEILVKPKIETDIFKTIETMASKNKKEALKLIHRHLEKGAHPLYLFSMINYQFRNLLMVKSLGQKYPSYYAILKASQLHPFVVKKAIEQSQKFELEELKKIYQKLFEIDLDIKRGRVEPETALDMLIAEI</sequence>
<proteinExistence type="inferred from homology"/>
<evidence type="ECO:0000256" key="2">
    <source>
        <dbReference type="ARBA" id="ARBA00017703"/>
    </source>
</evidence>
<dbReference type="SUPFAM" id="SSF52540">
    <property type="entry name" value="P-loop containing nucleoside triphosphate hydrolases"/>
    <property type="match status" value="1"/>
</dbReference>
<name>A0A2H0YNV8_9BACT</name>
<dbReference type="InterPro" id="IPR010372">
    <property type="entry name" value="DNA_pol3_delta_N"/>
</dbReference>
<dbReference type="Gene3D" id="1.10.8.60">
    <property type="match status" value="1"/>
</dbReference>
<dbReference type="InterPro" id="IPR008921">
    <property type="entry name" value="DNA_pol3_clamp-load_cplx_C"/>
</dbReference>
<keyword evidence="3" id="KW-0808">Transferase</keyword>
<dbReference type="Proteomes" id="UP000230088">
    <property type="component" value="Unassembled WGS sequence"/>
</dbReference>
<evidence type="ECO:0000256" key="7">
    <source>
        <dbReference type="ARBA" id="ARBA00034754"/>
    </source>
</evidence>
<evidence type="ECO:0000313" key="11">
    <source>
        <dbReference type="EMBL" id="PIS39453.1"/>
    </source>
</evidence>
<evidence type="ECO:0000313" key="12">
    <source>
        <dbReference type="Proteomes" id="UP000230088"/>
    </source>
</evidence>
<dbReference type="Pfam" id="PF06144">
    <property type="entry name" value="DNA_pol3_delta"/>
    <property type="match status" value="1"/>
</dbReference>
<organism evidence="11 12">
    <name type="scientific">Candidatus Nealsonbacteria bacterium CG08_land_8_20_14_0_20_38_20</name>
    <dbReference type="NCBI Taxonomy" id="1974705"/>
    <lineage>
        <taxon>Bacteria</taxon>
        <taxon>Candidatus Nealsoniibacteriota</taxon>
    </lineage>
</organism>
<evidence type="ECO:0000256" key="3">
    <source>
        <dbReference type="ARBA" id="ARBA00022679"/>
    </source>
</evidence>
<dbReference type="InterPro" id="IPR027417">
    <property type="entry name" value="P-loop_NTPase"/>
</dbReference>
<comment type="caution">
    <text evidence="11">The sequence shown here is derived from an EMBL/GenBank/DDBJ whole genome shotgun (WGS) entry which is preliminary data.</text>
</comment>
<dbReference type="PANTHER" id="PTHR34388">
    <property type="entry name" value="DNA POLYMERASE III SUBUNIT DELTA"/>
    <property type="match status" value="1"/>
</dbReference>
<dbReference type="GO" id="GO:0009360">
    <property type="term" value="C:DNA polymerase III complex"/>
    <property type="evidence" value="ECO:0007669"/>
    <property type="project" value="InterPro"/>
</dbReference>
<feature type="domain" description="DNA polymerase III delta subunit-like C-terminal" evidence="10">
    <location>
        <begin position="194"/>
        <end position="313"/>
    </location>
</feature>
<keyword evidence="5" id="KW-0235">DNA replication</keyword>
<dbReference type="GO" id="GO:0003677">
    <property type="term" value="F:DNA binding"/>
    <property type="evidence" value="ECO:0007669"/>
    <property type="project" value="InterPro"/>
</dbReference>
<evidence type="ECO:0000256" key="8">
    <source>
        <dbReference type="ARBA" id="ARBA00049244"/>
    </source>
</evidence>
<dbReference type="GO" id="GO:0003887">
    <property type="term" value="F:DNA-directed DNA polymerase activity"/>
    <property type="evidence" value="ECO:0007669"/>
    <property type="project" value="UniProtKB-KW"/>
</dbReference>
<dbReference type="NCBIfam" id="TIGR01128">
    <property type="entry name" value="holA"/>
    <property type="match status" value="1"/>
</dbReference>
<dbReference type="InterPro" id="IPR048466">
    <property type="entry name" value="DNA_pol3_delta-like_C"/>
</dbReference>
<evidence type="ECO:0000256" key="4">
    <source>
        <dbReference type="ARBA" id="ARBA00022695"/>
    </source>
</evidence>
<accession>A0A2H0YNV8</accession>
<dbReference type="GO" id="GO:0006261">
    <property type="term" value="P:DNA-templated DNA replication"/>
    <property type="evidence" value="ECO:0007669"/>
    <property type="project" value="TreeGrafter"/>
</dbReference>
<evidence type="ECO:0000256" key="6">
    <source>
        <dbReference type="ARBA" id="ARBA00022932"/>
    </source>
</evidence>
<reference evidence="12" key="1">
    <citation type="submission" date="2017-09" db="EMBL/GenBank/DDBJ databases">
        <title>Depth-based differentiation of microbial function through sediment-hosted aquifers and enrichment of novel symbionts in the deep terrestrial subsurface.</title>
        <authorList>
            <person name="Probst A.J."/>
            <person name="Ladd B."/>
            <person name="Jarett J.K."/>
            <person name="Geller-Mcgrath D.E."/>
            <person name="Sieber C.M.K."/>
            <person name="Emerson J.B."/>
            <person name="Anantharaman K."/>
            <person name="Thomas B.C."/>
            <person name="Malmstrom R."/>
            <person name="Stieglmeier M."/>
            <person name="Klingl A."/>
            <person name="Woyke T."/>
            <person name="Ryan C.M."/>
            <person name="Banfield J.F."/>
        </authorList>
    </citation>
    <scope>NUCLEOTIDE SEQUENCE [LARGE SCALE GENOMIC DNA]</scope>
</reference>
<keyword evidence="4" id="KW-0548">Nucleotidyltransferase</keyword>
<dbReference type="Gene3D" id="3.40.50.300">
    <property type="entry name" value="P-loop containing nucleotide triphosphate hydrolases"/>
    <property type="match status" value="1"/>
</dbReference>
<keyword evidence="6" id="KW-0239">DNA-directed DNA polymerase</keyword>